<name>A0A917W060_9ACTN</name>
<dbReference type="InterPro" id="IPR002925">
    <property type="entry name" value="Dienelactn_hydro"/>
</dbReference>
<comment type="caution">
    <text evidence="2">The sequence shown here is derived from an EMBL/GenBank/DDBJ whole genome shotgun (WGS) entry which is preliminary data.</text>
</comment>
<feature type="domain" description="Dienelactone hydrolase" evidence="1">
    <location>
        <begin position="13"/>
        <end position="242"/>
    </location>
</feature>
<protein>
    <recommendedName>
        <fullName evidence="1">Dienelactone hydrolase domain-containing protein</fullName>
    </recommendedName>
</protein>
<proteinExistence type="predicted"/>
<evidence type="ECO:0000313" key="3">
    <source>
        <dbReference type="Proteomes" id="UP000613840"/>
    </source>
</evidence>
<sequence>MSTAQAEAGSEVDVYKAVPTGEIKGGLIVIHEIWGLVDHIKDVADRFAAQGYVAYAPDILSKAGITPQAGKELSELVSHPDEKVRVAAQPRFRELMAPAQDPAYGAWAVGALSAVVDDLAAQPGVDGRIGVVGYCFGGSYSFALAATDDRIKAAVPYYGAPPDQISVANITCPVLAIYGEDDERLISGLPEVTKRLQDAGVDFTSKVYPGAGHAFFNDTSSRYDAEAAADAWTLTLDFFARHLGSAG</sequence>
<dbReference type="Pfam" id="PF01738">
    <property type="entry name" value="DLH"/>
    <property type="match status" value="1"/>
</dbReference>
<dbReference type="InterPro" id="IPR051049">
    <property type="entry name" value="Dienelactone_hydrolase-like"/>
</dbReference>
<dbReference type="Gene3D" id="3.40.50.1820">
    <property type="entry name" value="alpha/beta hydrolase"/>
    <property type="match status" value="1"/>
</dbReference>
<dbReference type="InterPro" id="IPR029058">
    <property type="entry name" value="AB_hydrolase_fold"/>
</dbReference>
<reference evidence="2" key="2">
    <citation type="submission" date="2020-09" db="EMBL/GenBank/DDBJ databases">
        <authorList>
            <person name="Sun Q."/>
            <person name="Zhou Y."/>
        </authorList>
    </citation>
    <scope>NUCLEOTIDE SEQUENCE</scope>
    <source>
        <strain evidence="2">CGMCC 4.7306</strain>
    </source>
</reference>
<accession>A0A917W060</accession>
<organism evidence="2 3">
    <name type="scientific">Microlunatus endophyticus</name>
    <dbReference type="NCBI Taxonomy" id="1716077"/>
    <lineage>
        <taxon>Bacteria</taxon>
        <taxon>Bacillati</taxon>
        <taxon>Actinomycetota</taxon>
        <taxon>Actinomycetes</taxon>
        <taxon>Propionibacteriales</taxon>
        <taxon>Propionibacteriaceae</taxon>
        <taxon>Microlunatus</taxon>
    </lineage>
</organism>
<dbReference type="SUPFAM" id="SSF53474">
    <property type="entry name" value="alpha/beta-Hydrolases"/>
    <property type="match status" value="1"/>
</dbReference>
<evidence type="ECO:0000259" key="1">
    <source>
        <dbReference type="Pfam" id="PF01738"/>
    </source>
</evidence>
<evidence type="ECO:0000313" key="2">
    <source>
        <dbReference type="EMBL" id="GGL46375.1"/>
    </source>
</evidence>
<reference evidence="2" key="1">
    <citation type="journal article" date="2014" name="Int. J. Syst. Evol. Microbiol.">
        <title>Complete genome sequence of Corynebacterium casei LMG S-19264T (=DSM 44701T), isolated from a smear-ripened cheese.</title>
        <authorList>
            <consortium name="US DOE Joint Genome Institute (JGI-PGF)"/>
            <person name="Walter F."/>
            <person name="Albersmeier A."/>
            <person name="Kalinowski J."/>
            <person name="Ruckert C."/>
        </authorList>
    </citation>
    <scope>NUCLEOTIDE SEQUENCE</scope>
    <source>
        <strain evidence="2">CGMCC 4.7306</strain>
    </source>
</reference>
<dbReference type="AlphaFoldDB" id="A0A917W060"/>
<dbReference type="PANTHER" id="PTHR46623:SF6">
    <property type="entry name" value="ALPHA_BETA-HYDROLASES SUPERFAMILY PROTEIN"/>
    <property type="match status" value="1"/>
</dbReference>
<dbReference type="PANTHER" id="PTHR46623">
    <property type="entry name" value="CARBOXYMETHYLENEBUTENOLIDASE-RELATED"/>
    <property type="match status" value="1"/>
</dbReference>
<dbReference type="EMBL" id="BMMZ01000001">
    <property type="protein sequence ID" value="GGL46375.1"/>
    <property type="molecule type" value="Genomic_DNA"/>
</dbReference>
<dbReference type="GO" id="GO:0016787">
    <property type="term" value="F:hydrolase activity"/>
    <property type="evidence" value="ECO:0007669"/>
    <property type="project" value="InterPro"/>
</dbReference>
<gene>
    <name evidence="2" type="ORF">GCM10011575_00450</name>
</gene>
<dbReference type="RefSeq" id="WP_188893175.1">
    <property type="nucleotide sequence ID" value="NZ_BMMZ01000001.1"/>
</dbReference>
<dbReference type="Proteomes" id="UP000613840">
    <property type="component" value="Unassembled WGS sequence"/>
</dbReference>
<keyword evidence="3" id="KW-1185">Reference proteome</keyword>